<dbReference type="FunFam" id="2.40.30.10:FF:000004">
    <property type="entry name" value="50S ribosomal protein L3"/>
    <property type="match status" value="1"/>
</dbReference>
<accession>A0A377GYT4</accession>
<sequence length="208" mass="22446">MSGILAKKIGMTQIFEDGKFIPVTVVEAGPNFVLQKKTVENDGYTALQLGFDEKKEKNTTKPVMGIFKKAGVNPQRFIKELKVDSVEGYELGQEIKVDVLAGVEFVDITGTSKGKGTSGVMKRHGFGGNRASHGVSRNHRLGGSIGMSTWPGKVLKGKRMAGQYGNETVTVQNLKVVRVDAENNLLLIKGAVPGSKNSYIVVKPAIKK</sequence>
<evidence type="ECO:0000313" key="10">
    <source>
        <dbReference type="EMBL" id="STO32157.1"/>
    </source>
</evidence>
<dbReference type="Gene3D" id="3.30.160.810">
    <property type="match status" value="1"/>
</dbReference>
<dbReference type="InterPro" id="IPR019926">
    <property type="entry name" value="Ribosomal_uL3_CS"/>
</dbReference>
<dbReference type="GO" id="GO:0022625">
    <property type="term" value="C:cytosolic large ribosomal subunit"/>
    <property type="evidence" value="ECO:0007669"/>
    <property type="project" value="TreeGrafter"/>
</dbReference>
<dbReference type="SUPFAM" id="SSF50447">
    <property type="entry name" value="Translation proteins"/>
    <property type="match status" value="1"/>
</dbReference>
<protein>
    <recommendedName>
        <fullName evidence="6 7">Large ribosomal subunit protein uL3</fullName>
    </recommendedName>
</protein>
<dbReference type="Proteomes" id="UP000255328">
    <property type="component" value="Unassembled WGS sequence"/>
</dbReference>
<name>A0A377GYT4_9FUSO</name>
<evidence type="ECO:0000256" key="2">
    <source>
        <dbReference type="ARBA" id="ARBA00022730"/>
    </source>
</evidence>
<dbReference type="GO" id="GO:0006412">
    <property type="term" value="P:translation"/>
    <property type="evidence" value="ECO:0007669"/>
    <property type="project" value="UniProtKB-UniRule"/>
</dbReference>
<keyword evidence="3 7" id="KW-0694">RNA-binding</keyword>
<evidence type="ECO:0000256" key="8">
    <source>
        <dbReference type="RuleBase" id="RU003905"/>
    </source>
</evidence>
<proteinExistence type="inferred from homology"/>
<evidence type="ECO:0000256" key="5">
    <source>
        <dbReference type="ARBA" id="ARBA00023274"/>
    </source>
</evidence>
<dbReference type="GO" id="GO:0003735">
    <property type="term" value="F:structural constituent of ribosome"/>
    <property type="evidence" value="ECO:0007669"/>
    <property type="project" value="UniProtKB-UniRule"/>
</dbReference>
<dbReference type="InterPro" id="IPR009000">
    <property type="entry name" value="Transl_B-barrel_sf"/>
</dbReference>
<dbReference type="GO" id="GO:0019843">
    <property type="term" value="F:rRNA binding"/>
    <property type="evidence" value="ECO:0007669"/>
    <property type="project" value="UniProtKB-UniRule"/>
</dbReference>
<organism evidence="10 11">
    <name type="scientific">Fusobacterium necrogenes</name>
    <dbReference type="NCBI Taxonomy" id="858"/>
    <lineage>
        <taxon>Bacteria</taxon>
        <taxon>Fusobacteriati</taxon>
        <taxon>Fusobacteriota</taxon>
        <taxon>Fusobacteriia</taxon>
        <taxon>Fusobacteriales</taxon>
        <taxon>Fusobacteriaceae</taxon>
        <taxon>Fusobacterium</taxon>
    </lineage>
</organism>
<keyword evidence="4 7" id="KW-0689">Ribosomal protein</keyword>
<evidence type="ECO:0000256" key="7">
    <source>
        <dbReference type="HAMAP-Rule" id="MF_01325"/>
    </source>
</evidence>
<dbReference type="FunFam" id="3.30.160.810:FF:000001">
    <property type="entry name" value="50S ribosomal protein L3"/>
    <property type="match status" value="1"/>
</dbReference>
<dbReference type="OrthoDB" id="9806135at2"/>
<evidence type="ECO:0000256" key="9">
    <source>
        <dbReference type="RuleBase" id="RU003906"/>
    </source>
</evidence>
<dbReference type="NCBIfam" id="TIGR03625">
    <property type="entry name" value="L3_bact"/>
    <property type="match status" value="1"/>
</dbReference>
<evidence type="ECO:0000256" key="6">
    <source>
        <dbReference type="ARBA" id="ARBA00035243"/>
    </source>
</evidence>
<keyword evidence="5 7" id="KW-0687">Ribonucleoprotein</keyword>
<dbReference type="HAMAP" id="MF_01325_B">
    <property type="entry name" value="Ribosomal_uL3_B"/>
    <property type="match status" value="1"/>
</dbReference>
<dbReference type="InterPro" id="IPR000597">
    <property type="entry name" value="Ribosomal_uL3"/>
</dbReference>
<comment type="similarity">
    <text evidence="1 7 8">Belongs to the universal ribosomal protein uL3 family.</text>
</comment>
<comment type="subunit">
    <text evidence="7 9">Part of the 50S ribosomal subunit. Forms a cluster with proteins L14 and L19.</text>
</comment>
<evidence type="ECO:0000256" key="1">
    <source>
        <dbReference type="ARBA" id="ARBA00006540"/>
    </source>
</evidence>
<comment type="function">
    <text evidence="7 9">One of the primary rRNA binding proteins, it binds directly near the 3'-end of the 23S rRNA, where it nucleates assembly of the 50S subunit.</text>
</comment>
<dbReference type="EMBL" id="UGGU01000003">
    <property type="protein sequence ID" value="STO32157.1"/>
    <property type="molecule type" value="Genomic_DNA"/>
</dbReference>
<evidence type="ECO:0000256" key="4">
    <source>
        <dbReference type="ARBA" id="ARBA00022980"/>
    </source>
</evidence>
<dbReference type="Gene3D" id="2.40.30.10">
    <property type="entry name" value="Translation factors"/>
    <property type="match status" value="1"/>
</dbReference>
<dbReference type="PANTHER" id="PTHR11229:SF16">
    <property type="entry name" value="LARGE RIBOSOMAL SUBUNIT PROTEIN UL3C"/>
    <property type="match status" value="1"/>
</dbReference>
<dbReference type="AlphaFoldDB" id="A0A377GYT4"/>
<dbReference type="InterPro" id="IPR019927">
    <property type="entry name" value="Ribosomal_uL3_bac/org-type"/>
</dbReference>
<evidence type="ECO:0000256" key="3">
    <source>
        <dbReference type="ARBA" id="ARBA00022884"/>
    </source>
</evidence>
<keyword evidence="2 7" id="KW-0699">rRNA-binding</keyword>
<dbReference type="RefSeq" id="WP_115271079.1">
    <property type="nucleotide sequence ID" value="NZ_CASFEE010000040.1"/>
</dbReference>
<dbReference type="PROSITE" id="PS00474">
    <property type="entry name" value="RIBOSOMAL_L3"/>
    <property type="match status" value="1"/>
</dbReference>
<gene>
    <name evidence="7 10" type="primary">rplC</name>
    <name evidence="10" type="ORF">NCTC10723_01636</name>
</gene>
<keyword evidence="11" id="KW-1185">Reference proteome</keyword>
<reference evidence="10 11" key="1">
    <citation type="submission" date="2018-06" db="EMBL/GenBank/DDBJ databases">
        <authorList>
            <consortium name="Pathogen Informatics"/>
            <person name="Doyle S."/>
        </authorList>
    </citation>
    <scope>NUCLEOTIDE SEQUENCE [LARGE SCALE GENOMIC DNA]</scope>
    <source>
        <strain evidence="10 11">NCTC10723</strain>
    </source>
</reference>
<evidence type="ECO:0000313" key="11">
    <source>
        <dbReference type="Proteomes" id="UP000255328"/>
    </source>
</evidence>
<dbReference type="Pfam" id="PF00297">
    <property type="entry name" value="Ribosomal_L3"/>
    <property type="match status" value="1"/>
</dbReference>
<dbReference type="PANTHER" id="PTHR11229">
    <property type="entry name" value="50S RIBOSOMAL PROTEIN L3"/>
    <property type="match status" value="1"/>
</dbReference>